<dbReference type="EMBL" id="JBEOKT010000020">
    <property type="protein sequence ID" value="MER2999241.1"/>
    <property type="molecule type" value="Genomic_DNA"/>
</dbReference>
<feature type="signal peptide" evidence="1">
    <location>
        <begin position="1"/>
        <end position="20"/>
    </location>
</feature>
<feature type="chain" id="PRO_5045099580" description="Outer membrane protein beta-barrel domain-containing protein" evidence="1">
    <location>
        <begin position="21"/>
        <end position="234"/>
    </location>
</feature>
<comment type="caution">
    <text evidence="2">The sequence shown here is derived from an EMBL/GenBank/DDBJ whole genome shotgun (WGS) entry which is preliminary data.</text>
</comment>
<evidence type="ECO:0000313" key="3">
    <source>
        <dbReference type="Proteomes" id="UP001476807"/>
    </source>
</evidence>
<gene>
    <name evidence="2" type="ORF">ABS362_16945</name>
</gene>
<evidence type="ECO:0000313" key="2">
    <source>
        <dbReference type="EMBL" id="MER2999241.1"/>
    </source>
</evidence>
<proteinExistence type="predicted"/>
<keyword evidence="3" id="KW-1185">Reference proteome</keyword>
<evidence type="ECO:0000256" key="1">
    <source>
        <dbReference type="SAM" id="SignalP"/>
    </source>
</evidence>
<organism evidence="2 3">
    <name type="scientific">Pontibacter populi</name>
    <dbReference type="NCBI Taxonomy" id="890055"/>
    <lineage>
        <taxon>Bacteria</taxon>
        <taxon>Pseudomonadati</taxon>
        <taxon>Bacteroidota</taxon>
        <taxon>Cytophagia</taxon>
        <taxon>Cytophagales</taxon>
        <taxon>Hymenobacteraceae</taxon>
        <taxon>Pontibacter</taxon>
    </lineage>
</organism>
<keyword evidence="1" id="KW-0732">Signal</keyword>
<evidence type="ECO:0008006" key="4">
    <source>
        <dbReference type="Google" id="ProtNLM"/>
    </source>
</evidence>
<dbReference type="RefSeq" id="WP_350413921.1">
    <property type="nucleotide sequence ID" value="NZ_JBEOKT010000020.1"/>
</dbReference>
<sequence length="234" mass="26228">MKIRLTLFICFLFCSSTAVAQKISYGLTTGLIFDNPTGTVLLDSVQVTLQGDNDRQPYYGGYISYELNQLLTFTSGINYYNAGTSFLVYNAKKECAFCPLMKAGSVSHRSIEVPLLVEAKLPLPIGRVFLSAGIIPNFRLSRKGDPYFYYPDAGQGVSDVLPAIRSSIKPVVWKYALGAGATIWRLRLEARWQYDLARTATNPIQVWGKSYAFNSKNNTIRFGVGYQLNWKKKE</sequence>
<accession>A0ABV1RYI2</accession>
<reference evidence="2 3" key="1">
    <citation type="submission" date="2024-06" db="EMBL/GenBank/DDBJ databases">
        <title>Pontibacter populi HYL7-15.</title>
        <authorList>
            <person name="Kim M.K."/>
        </authorList>
    </citation>
    <scope>NUCLEOTIDE SEQUENCE [LARGE SCALE GENOMIC DNA]</scope>
    <source>
        <strain evidence="2 3">HYL7-15</strain>
    </source>
</reference>
<protein>
    <recommendedName>
        <fullName evidence="4">Outer membrane protein beta-barrel domain-containing protein</fullName>
    </recommendedName>
</protein>
<name>A0ABV1RYI2_9BACT</name>
<dbReference type="Proteomes" id="UP001476807">
    <property type="component" value="Unassembled WGS sequence"/>
</dbReference>